<name>A0A5B7FPH7_PORTR</name>
<dbReference type="EMBL" id="VSRR010007708">
    <property type="protein sequence ID" value="MPC47385.1"/>
    <property type="molecule type" value="Genomic_DNA"/>
</dbReference>
<protein>
    <submittedName>
        <fullName evidence="1">Uncharacterized protein</fullName>
    </submittedName>
</protein>
<evidence type="ECO:0000313" key="2">
    <source>
        <dbReference type="Proteomes" id="UP000324222"/>
    </source>
</evidence>
<dbReference type="AlphaFoldDB" id="A0A5B7FPH7"/>
<gene>
    <name evidence="1" type="ORF">E2C01_041129</name>
</gene>
<keyword evidence="2" id="KW-1185">Reference proteome</keyword>
<sequence length="153" mass="16885">MVPTWSMNAHPHYWCQAALLATCKSCWRPHQHFGHTVLATFTKALHQFCQDPFLYNCVNQLAAGSCAHGALSMARSHEETSSTGDLKESAISSTSMEQWSSVEQSSSVCSLLSCLPPPPAAQWNLGRLYQGAFCNLHFMLDILPLHTGMCTEL</sequence>
<evidence type="ECO:0000313" key="1">
    <source>
        <dbReference type="EMBL" id="MPC47385.1"/>
    </source>
</evidence>
<accession>A0A5B7FPH7</accession>
<organism evidence="1 2">
    <name type="scientific">Portunus trituberculatus</name>
    <name type="common">Swimming crab</name>
    <name type="synonym">Neptunus trituberculatus</name>
    <dbReference type="NCBI Taxonomy" id="210409"/>
    <lineage>
        <taxon>Eukaryota</taxon>
        <taxon>Metazoa</taxon>
        <taxon>Ecdysozoa</taxon>
        <taxon>Arthropoda</taxon>
        <taxon>Crustacea</taxon>
        <taxon>Multicrustacea</taxon>
        <taxon>Malacostraca</taxon>
        <taxon>Eumalacostraca</taxon>
        <taxon>Eucarida</taxon>
        <taxon>Decapoda</taxon>
        <taxon>Pleocyemata</taxon>
        <taxon>Brachyura</taxon>
        <taxon>Eubrachyura</taxon>
        <taxon>Portunoidea</taxon>
        <taxon>Portunidae</taxon>
        <taxon>Portuninae</taxon>
        <taxon>Portunus</taxon>
    </lineage>
</organism>
<comment type="caution">
    <text evidence="1">The sequence shown here is derived from an EMBL/GenBank/DDBJ whole genome shotgun (WGS) entry which is preliminary data.</text>
</comment>
<dbReference type="Proteomes" id="UP000324222">
    <property type="component" value="Unassembled WGS sequence"/>
</dbReference>
<reference evidence="1 2" key="1">
    <citation type="submission" date="2019-05" db="EMBL/GenBank/DDBJ databases">
        <title>Another draft genome of Portunus trituberculatus and its Hox gene families provides insights of decapod evolution.</title>
        <authorList>
            <person name="Jeong J.-H."/>
            <person name="Song I."/>
            <person name="Kim S."/>
            <person name="Choi T."/>
            <person name="Kim D."/>
            <person name="Ryu S."/>
            <person name="Kim W."/>
        </authorList>
    </citation>
    <scope>NUCLEOTIDE SEQUENCE [LARGE SCALE GENOMIC DNA]</scope>
    <source>
        <tissue evidence="1">Muscle</tissue>
    </source>
</reference>
<proteinExistence type="predicted"/>